<feature type="domain" description="Solute-binding protein family 3/N-terminal" evidence="3">
    <location>
        <begin position="54"/>
        <end position="280"/>
    </location>
</feature>
<proteinExistence type="predicted"/>
<organism evidence="4 5">
    <name type="scientific">Fructobacillus durionis</name>
    <dbReference type="NCBI Taxonomy" id="283737"/>
    <lineage>
        <taxon>Bacteria</taxon>
        <taxon>Bacillati</taxon>
        <taxon>Bacillota</taxon>
        <taxon>Bacilli</taxon>
        <taxon>Lactobacillales</taxon>
        <taxon>Lactobacillaceae</taxon>
        <taxon>Fructobacillus</taxon>
    </lineage>
</organism>
<keyword evidence="2" id="KW-1133">Transmembrane helix</keyword>
<dbReference type="SMART" id="SM00062">
    <property type="entry name" value="PBPb"/>
    <property type="match status" value="1"/>
</dbReference>
<dbReference type="PANTHER" id="PTHR35936:SF34">
    <property type="entry name" value="ABC TRANSPORTER EXTRACELLULAR-BINDING PROTEIN YCKB-RELATED"/>
    <property type="match status" value="1"/>
</dbReference>
<dbReference type="CDD" id="cd00996">
    <property type="entry name" value="PBP2_AatB_like"/>
    <property type="match status" value="1"/>
</dbReference>
<sequence length="280" mass="31629">MKKTNNKKKVTVNAIIGLVLIAIIGSVFFFMKSGSDNGSSGQKDQWSRIEKNKTITIGLDDTFVPMGFRDNSGKIVGFDIDLANKVFANLGIKVKWQPIDWSMKETELKTGNIDAIWNGYSKTAERAKKVNFSKVYHTAPICLVTKKSANINKYSDMKNKVLGVQTQSSPETALNNQPKVLKQYIKDQKAVGYDTFDKAFDDLNSDRITGILVDEDYARYYLKQQGTLDNYNIIDGQFESNGDVVGFRKSDKALQKKVNEQLEKLEKNGFMKTIENKWFG</sequence>
<evidence type="ECO:0000256" key="2">
    <source>
        <dbReference type="SAM" id="Phobius"/>
    </source>
</evidence>
<dbReference type="OrthoDB" id="9775197at2"/>
<protein>
    <submittedName>
        <fullName evidence="4">Amino acid ABC transporter substrate-binding protein, PAAT family (TC 3.A.1.3.-)</fullName>
    </submittedName>
</protein>
<keyword evidence="5" id="KW-1185">Reference proteome</keyword>
<evidence type="ECO:0000256" key="1">
    <source>
        <dbReference type="ARBA" id="ARBA00022729"/>
    </source>
</evidence>
<accession>A0A1I1GGV8</accession>
<name>A0A1I1GGV8_9LACO</name>
<keyword evidence="2" id="KW-0812">Transmembrane</keyword>
<feature type="transmembrane region" description="Helical" evidence="2">
    <location>
        <begin position="12"/>
        <end position="31"/>
    </location>
</feature>
<dbReference type="AlphaFoldDB" id="A0A1I1GGV8"/>
<dbReference type="STRING" id="283737.SAMN05660453_1070"/>
<dbReference type="Pfam" id="PF00497">
    <property type="entry name" value="SBP_bac_3"/>
    <property type="match status" value="1"/>
</dbReference>
<dbReference type="EMBL" id="FOLI01000005">
    <property type="protein sequence ID" value="SFC10482.1"/>
    <property type="molecule type" value="Genomic_DNA"/>
</dbReference>
<dbReference type="PANTHER" id="PTHR35936">
    <property type="entry name" value="MEMBRANE-BOUND LYTIC MUREIN TRANSGLYCOSYLASE F"/>
    <property type="match status" value="1"/>
</dbReference>
<dbReference type="RefSeq" id="WP_091502732.1">
    <property type="nucleotide sequence ID" value="NZ_FOLI01000005.1"/>
</dbReference>
<dbReference type="InterPro" id="IPR001638">
    <property type="entry name" value="Solute-binding_3/MltF_N"/>
</dbReference>
<gene>
    <name evidence="4" type="ORF">SAMN05660453_1070</name>
</gene>
<evidence type="ECO:0000313" key="5">
    <source>
        <dbReference type="Proteomes" id="UP000199376"/>
    </source>
</evidence>
<reference evidence="4 5" key="1">
    <citation type="submission" date="2016-10" db="EMBL/GenBank/DDBJ databases">
        <authorList>
            <person name="de Groot N.N."/>
        </authorList>
    </citation>
    <scope>NUCLEOTIDE SEQUENCE [LARGE SCALE GENOMIC DNA]</scope>
    <source>
        <strain evidence="4 5">DSM 19113</strain>
    </source>
</reference>
<dbReference type="Proteomes" id="UP000199376">
    <property type="component" value="Unassembled WGS sequence"/>
</dbReference>
<evidence type="ECO:0000259" key="3">
    <source>
        <dbReference type="SMART" id="SM00062"/>
    </source>
</evidence>
<keyword evidence="2" id="KW-0472">Membrane</keyword>
<dbReference type="SUPFAM" id="SSF53850">
    <property type="entry name" value="Periplasmic binding protein-like II"/>
    <property type="match status" value="1"/>
</dbReference>
<keyword evidence="1" id="KW-0732">Signal</keyword>
<dbReference type="Gene3D" id="3.40.190.10">
    <property type="entry name" value="Periplasmic binding protein-like II"/>
    <property type="match status" value="2"/>
</dbReference>
<evidence type="ECO:0000313" key="4">
    <source>
        <dbReference type="EMBL" id="SFC10482.1"/>
    </source>
</evidence>